<keyword evidence="2" id="KW-0732">Signal</keyword>
<sequence length="3242" mass="363689">MTITGVKALEIYLSITLSMALSFTVMADKEQLHCPNAECGEVIKKNKKGFYPKFCPECDEPVPEVQTAEVVKCPHCGEELLKNKKGQYPKNCPECDKPTNPFEVLKVPTLQCSHCGEVILKNATGKYPKFCSFCGQQVVTTTQQHSEVLKCPECGEERVRSPKTNKLGNVCAYCGYNYITGMTVDQSMSDSMLDSMVTNASLSSTGSAANISSYASMTSPGSPAKPVPPSQDQRPHTTHGGAVSVNRAQSVSELKTGSDITRSLLSQLRQVDGQTGEVEETQGGSSGESSTGAQPAEPVDNSGDQPGSNYLPDNYNSPTSGVGSPTSSSLPANGELPADTNPPVVEGPPTSDGLPVAEGPPSSDGLPVAEGPFSTDGTQNMSGSWVVVEKDRENQANAEHPSRPKRSLQPGQDADELATKSPKTEADSESNAFVLLPSHSEGASSLPAGENSSYSEANPFSEHELRGPGEENNQSNISDSLVSSQKEVDAGGDGSAKLDQAWRSKTFPGASESPHSLDLSFSMPSLPPESLPRSTKAKNGHVEHAGLTCTHNMEQPGHLRTFQTSSFSGGKEDNVTHQQYHEQYGGSSSHHSREADLVHNYSRQIDSDPSNTGQPRQPPLHSGQPGTAPADSERLDTAPDDSGQPGTAPADSERLDTAPDYSGQSGTAPADSERLDTAPDDSGQSGTAPDGSEQLGTAPDYSGQSGTAPDVSGQPDTAFVHSGPPDSRADEQRSQDTVPRKDESPEKLEADHLRKMQQIKSAAKAHDSIMGINDWPHTETCDERNNSGVEKRQADTGGDAQLPGSDSPPQQHSLEKIYRDVHQTNDPENQYNYTPRAAVRVNTSHHDVKFAGIEEDHKQRTHAPDNKSVEDRGPGNDSHQLNVPGIPCHGPQRLEEKPIFGKDSKQEGLMSQVIPTDDQVESATDKEAESRDESSEDYSSYDDLDNDAEGSSVDPKPYKKRRKKVVSPSDGPSSNTRSQTGKNLETGSYEEKHSGTSFHHKDVDVVIAFEDMKTKVDAAKRSLLEKSTKGLISNEDESFINSVAKIARKKLAEHNANVQSRKIRYSAGHSESVISSRNGLRNYFNNNAKKLNPILLKCGVKELITVELDAGKVNPMPPQPQAHQLRAFIPVTFKMVLSNTVCKTFEVPEVQIKCSINNFTQPIVLMEKGLDDVWTGTWHAPFISHRTVQYKYLIFDKRDESHYEYEWLGETSYRYPISRFLLFSDKIKEYTVYDGIVQLKSESSAKQKIKEFVGMSDKGKVQEQERGVRAMLPAWGKEIQQGRSVQSLVDWVLLALDRQVQCLSKFVEFVTDNDFTRYREAKKTVQEVFFEYFWDCYNDHNILANSADMISAFASLIGLMHISRHTLFDQSPISRNGHVMQQLIEVTLSHNITSSVLDNREASVTNLLTKLHKDEKFISQLQASLVGCIADIEMLRAHAGTWILLIPLIHVLKYGSNGALQLRGDDFDKRKWWGVEDINSHVQKLKLTYPSVYEWKNWLKWLTPYFNVDPILSYTFLALLTDTQFSNLLGCDESYILTCLPLDGVLACCRFHIKSSSSKVAVFLNGLFDWMKKLKAFQPKSPLVVDATCIQVAADLVSHALPEYSSSIKDEFFSAVQIYLLIMEGIILNDENASLSVLGADLVKKSDRVANKLHNAWTSTITDSELKIWGHLFGCTAEHTQLAQWWSTQCKNTFKQRLQKLSKISPMSVVDLYCTKTFNNPAMDETIAELAFPKAELILKGGSTSSWLAMPHKIGKLVDQALNKAWDFGNDNPNNTVRNMVKWGNFLSVWKFYRNLAPEQRNNISVDTQTRLFQSATSMDSVLSDLMNGTITFDDFSYFYEHKSKVLELCEVSSSFQDKTKLISDTFEERAEERKCYNKFHTLLSDFLSYCDDFITEKDVLRRWVNKTAQELTFKDTIGPELQIICPAVGSSIRQILQPFQEMKQRKVFRDAFNHQLKDVTNGSLEDVAQVYQSSVDHYDAMRTKLASGEISMAKLDSILKRHFSGSLEKFLEELKNMIEKKIFSNRKRQIELCSHLDQYHSGARVMLDMKQLFSLTGDFSGMERILESADKKLLLKDISDELLTSAASIKHITRPQITCLKAFVECKDFVDWVRKEVPKNDVSTFVDLAGSTGEDDLAAQKTRYLLNALTGYTPLLYDFDQERTDYNYFIELCKRVWETLDQNKDLELNLRKSAAELEWIKRVKTHFGNVEWKSIAQATAINENGLYYVGNIFDYSKDFKSPKDVMLLKCKLEDKGEMVEKTYTYSDLKDLQSKLTLVAGEQQKDNKQTILKFDAMRDAVENLAKAYIEIRKEGCIQFDDMLVIVHCSPQSTVGIEIKLQSINQVIQGLRKESKGSSLEFCQDLYTYLNSCVSKWRENMDKYRSSNPDLNFYTTEQLVVLRKELGRFLDTENPASLIKALPLLALIDPVEPVLLLKFITEFSKLSEETKTGETKKETPSKTFLPYNKMSSSQKDLVDTLLEENEDFTQFLAIQAVNELGEDTEFPKFMEWIKTHTKEIKAAEETAKMTGSASLQSSNQLMEKLMKEERSSESDWQEKLDKLWTGFIELTSKSIKDFLSIKHLAHVLSKLHERKETSGHKRKCPDWLSRGKPCLIATPQSKVYQMVLTLYESDSTYSFPTRNEVLICNKRTRSEEVALFLNRALNDPRSFYCMVNCHLLDYEVCRVVENRLSNTADDTVKDYGLAFIYAEEKRDARIRAYLDKHLVKNPELKDLQTLSNYVLQMLTVPGGVTKTACSVDKSRSFCRLIRSRRAGVGKSLRRDDLVAALRRDKRVHGKDITIPIYKTIDTDHIIHRLTEELGNGYTDSPHSTIHIDIAHEVDFGVDELLFNLIILRSIVNSEGVVWQAQNTQYYIIECMPFTRKDGSCAHEVMEMLPTTMCHTPEEVCKVYVAGGPFPDGFIGFNRDVLMKEEWQTVLKYLLSHAKNDGKYIISNTPVTSPLEALQLLIRNCGLKDPTWSELRHYVYFLSNQLFKVAKSPFCAPEMSDDLPGFRKFVIQFMFRMAQDFATRSLKIAEETPGLDLHSSEKDVLDQLGIKRTWESGNHPYLFFNEDGATFTPLGFFVEAKHGGGQPFSLVDCQTKKILMQGCINRELKRALDLYNLSMSEDFDKLSRPAQLDKLRNVMVKAVKLSRATVGPDGKTVYNPEEMFANHDDPDPNYVLTMDNAKKILAIHQRLRVDIPVIIMGETGCGKTKLIDFMSKLQIPTALKHRINSMIIVKVI</sequence>
<keyword evidence="4" id="KW-1185">Reference proteome</keyword>
<feature type="compositionally biased region" description="Polar residues" evidence="1">
    <location>
        <begin position="246"/>
        <end position="269"/>
    </location>
</feature>
<feature type="compositionally biased region" description="Basic and acidic residues" evidence="1">
    <location>
        <begin position="923"/>
        <end position="933"/>
    </location>
</feature>
<dbReference type="PANTHER" id="PTHR22605:SF16">
    <property type="entry name" value="E3 UBIQUITIN-PROTEIN LIGASE RNF213"/>
    <property type="match status" value="1"/>
</dbReference>
<feature type="chain" id="PRO_5029610936" evidence="2">
    <location>
        <begin position="28"/>
        <end position="3242"/>
    </location>
</feature>
<evidence type="ECO:0000313" key="3">
    <source>
        <dbReference type="EMBL" id="KAF6032073.1"/>
    </source>
</evidence>
<dbReference type="GO" id="GO:0004842">
    <property type="term" value="F:ubiquitin-protein transferase activity"/>
    <property type="evidence" value="ECO:0007669"/>
    <property type="project" value="InterPro"/>
</dbReference>
<protein>
    <submittedName>
        <fullName evidence="3">RNF213</fullName>
    </submittedName>
</protein>
<feature type="signal peptide" evidence="2">
    <location>
        <begin position="1"/>
        <end position="27"/>
    </location>
</feature>
<feature type="compositionally biased region" description="Polar residues" evidence="1">
    <location>
        <begin position="971"/>
        <end position="986"/>
    </location>
</feature>
<dbReference type="EMBL" id="VXIV02001535">
    <property type="protein sequence ID" value="KAF6032073.1"/>
    <property type="molecule type" value="Genomic_DNA"/>
</dbReference>
<name>A0A7J7K1L5_BUGNE</name>
<feature type="compositionally biased region" description="Polar residues" evidence="1">
    <location>
        <begin position="601"/>
        <end position="615"/>
    </location>
</feature>
<evidence type="ECO:0000256" key="1">
    <source>
        <dbReference type="SAM" id="MobiDB-lite"/>
    </source>
</evidence>
<feature type="compositionally biased region" description="Acidic residues" evidence="1">
    <location>
        <begin position="934"/>
        <end position="948"/>
    </location>
</feature>
<dbReference type="PANTHER" id="PTHR22605">
    <property type="entry name" value="RZ-TYPE DOMAIN-CONTAINING PROTEIN"/>
    <property type="match status" value="1"/>
</dbReference>
<feature type="compositionally biased region" description="Basic and acidic residues" evidence="1">
    <location>
        <begin position="813"/>
        <end position="825"/>
    </location>
</feature>
<dbReference type="InterPro" id="IPR031248">
    <property type="entry name" value="RNF213"/>
</dbReference>
<feature type="compositionally biased region" description="Basic and acidic residues" evidence="1">
    <location>
        <begin position="844"/>
        <end position="874"/>
    </location>
</feature>
<comment type="caution">
    <text evidence="3">The sequence shown here is derived from an EMBL/GenBank/DDBJ whole genome shotgun (WGS) entry which is preliminary data.</text>
</comment>
<dbReference type="OrthoDB" id="2423195at2759"/>
<dbReference type="GO" id="GO:0016887">
    <property type="term" value="F:ATP hydrolysis activity"/>
    <property type="evidence" value="ECO:0007669"/>
    <property type="project" value="InterPro"/>
</dbReference>
<proteinExistence type="predicted"/>
<accession>A0A7J7K1L5</accession>
<dbReference type="Proteomes" id="UP000593567">
    <property type="component" value="Unassembled WGS sequence"/>
</dbReference>
<feature type="compositionally biased region" description="Basic and acidic residues" evidence="1">
    <location>
        <begin position="892"/>
        <end position="906"/>
    </location>
</feature>
<feature type="compositionally biased region" description="Low complexity" evidence="1">
    <location>
        <begin position="273"/>
        <end position="292"/>
    </location>
</feature>
<gene>
    <name evidence="3" type="ORF">EB796_009573</name>
</gene>
<reference evidence="3" key="1">
    <citation type="submission" date="2020-06" db="EMBL/GenBank/DDBJ databases">
        <title>Draft genome of Bugula neritina, a colonial animal packing powerful symbionts and potential medicines.</title>
        <authorList>
            <person name="Rayko M."/>
        </authorList>
    </citation>
    <scope>NUCLEOTIDE SEQUENCE [LARGE SCALE GENOMIC DNA]</scope>
    <source>
        <strain evidence="3">Kwan_BN1</strain>
    </source>
</reference>
<feature type="compositionally biased region" description="Basic and acidic residues" evidence="1">
    <location>
        <begin position="776"/>
        <end position="794"/>
    </location>
</feature>
<feature type="compositionally biased region" description="Polar residues" evidence="1">
    <location>
        <begin position="471"/>
        <end position="485"/>
    </location>
</feature>
<organism evidence="3 4">
    <name type="scientific">Bugula neritina</name>
    <name type="common">Brown bryozoan</name>
    <name type="synonym">Sertularia neritina</name>
    <dbReference type="NCBI Taxonomy" id="10212"/>
    <lineage>
        <taxon>Eukaryota</taxon>
        <taxon>Metazoa</taxon>
        <taxon>Spiralia</taxon>
        <taxon>Lophotrochozoa</taxon>
        <taxon>Bryozoa</taxon>
        <taxon>Gymnolaemata</taxon>
        <taxon>Cheilostomatida</taxon>
        <taxon>Flustrina</taxon>
        <taxon>Buguloidea</taxon>
        <taxon>Bugulidae</taxon>
        <taxon>Bugula</taxon>
    </lineage>
</organism>
<feature type="compositionally biased region" description="Low complexity" evidence="1">
    <location>
        <begin position="317"/>
        <end position="329"/>
    </location>
</feature>
<evidence type="ECO:0000256" key="2">
    <source>
        <dbReference type="SAM" id="SignalP"/>
    </source>
</evidence>
<evidence type="ECO:0000313" key="4">
    <source>
        <dbReference type="Proteomes" id="UP000593567"/>
    </source>
</evidence>
<feature type="compositionally biased region" description="Basic and acidic residues" evidence="1">
    <location>
        <begin position="727"/>
        <end position="754"/>
    </location>
</feature>
<feature type="region of interest" description="Disordered" evidence="1">
    <location>
        <begin position="213"/>
        <end position="996"/>
    </location>
</feature>